<keyword evidence="1" id="KW-0175">Coiled coil</keyword>
<reference evidence="3" key="1">
    <citation type="submission" date="2020-10" db="EMBL/GenBank/DDBJ databases">
        <title>Unveiling of a novel bifunctional photoreceptor, Dualchrome1, isolated from a cosmopolitan green alga.</title>
        <authorList>
            <person name="Suzuki S."/>
            <person name="Kawachi M."/>
        </authorList>
    </citation>
    <scope>NUCLEOTIDE SEQUENCE</scope>
    <source>
        <strain evidence="3">NIES 2893</strain>
    </source>
</reference>
<feature type="compositionally biased region" description="Pro residues" evidence="2">
    <location>
        <begin position="143"/>
        <end position="153"/>
    </location>
</feature>
<protein>
    <submittedName>
        <fullName evidence="3">Uncharacterized protein</fullName>
    </submittedName>
</protein>
<evidence type="ECO:0000256" key="1">
    <source>
        <dbReference type="SAM" id="Coils"/>
    </source>
</evidence>
<feature type="compositionally biased region" description="Pro residues" evidence="2">
    <location>
        <begin position="1"/>
        <end position="13"/>
    </location>
</feature>
<comment type="caution">
    <text evidence="3">The sequence shown here is derived from an EMBL/GenBank/DDBJ whole genome shotgun (WGS) entry which is preliminary data.</text>
</comment>
<evidence type="ECO:0000313" key="3">
    <source>
        <dbReference type="EMBL" id="GHP04526.1"/>
    </source>
</evidence>
<feature type="compositionally biased region" description="Low complexity" evidence="2">
    <location>
        <begin position="14"/>
        <end position="39"/>
    </location>
</feature>
<feature type="coiled-coil region" evidence="1">
    <location>
        <begin position="274"/>
        <end position="308"/>
    </location>
</feature>
<evidence type="ECO:0000313" key="4">
    <source>
        <dbReference type="Proteomes" id="UP000660262"/>
    </source>
</evidence>
<organism evidence="3 4">
    <name type="scientific">Pycnococcus provasolii</name>
    <dbReference type="NCBI Taxonomy" id="41880"/>
    <lineage>
        <taxon>Eukaryota</taxon>
        <taxon>Viridiplantae</taxon>
        <taxon>Chlorophyta</taxon>
        <taxon>Pseudoscourfieldiophyceae</taxon>
        <taxon>Pseudoscourfieldiales</taxon>
        <taxon>Pycnococcaceae</taxon>
        <taxon>Pycnococcus</taxon>
    </lineage>
</organism>
<keyword evidence="4" id="KW-1185">Reference proteome</keyword>
<sequence length="452" mass="48785">MPPKRPPPPPPSAFPGQAAAASGATKRARSSSASKGKAPATFAATLGAAGWTPGGATFTYEPGNNPPHMPDATMLARQGFSMKDAAAALTRYYALDSSKKDYMALQHAKMSVSKYAGLVKTVIQQMSDLPQTAQNATRNLQQAPPPPPPPPSSSLPDPRMEKWDESTQLLAREIKRQGMPWNNAVDAIIELRRRRLSQGRSTSLSLDSQQDYDEAMEVAFDVVDLTGGSRAHTAAHGGGASSHQAHASNNGSHVLKPGEEPPPPKNAQEEELLRKEAEYMAQAMRESLEEEEKRKKAEQLARQKMTAADTVKQWLECGTYASLNGIVQAASNFAEHCAACDDLAHCAVDLAKLERRCRDWYPTVRHGVDAHFSELGREAMSRLKLTSCPVTDKAAQHAAIEGIREAHGRVNQEIARMPANPGELPSIFIGNAADQMDDGIVGEDDDGVIIVD</sequence>
<dbReference type="EMBL" id="BNJQ01000008">
    <property type="protein sequence ID" value="GHP04526.1"/>
    <property type="molecule type" value="Genomic_DNA"/>
</dbReference>
<evidence type="ECO:0000256" key="2">
    <source>
        <dbReference type="SAM" id="MobiDB-lite"/>
    </source>
</evidence>
<feature type="region of interest" description="Disordered" evidence="2">
    <location>
        <begin position="137"/>
        <end position="164"/>
    </location>
</feature>
<name>A0A830HAZ8_9CHLO</name>
<dbReference type="Proteomes" id="UP000660262">
    <property type="component" value="Unassembled WGS sequence"/>
</dbReference>
<gene>
    <name evidence="3" type="ORF">PPROV_000328000</name>
</gene>
<dbReference type="AlphaFoldDB" id="A0A830HAZ8"/>
<feature type="region of interest" description="Disordered" evidence="2">
    <location>
        <begin position="230"/>
        <end position="267"/>
    </location>
</feature>
<feature type="region of interest" description="Disordered" evidence="2">
    <location>
        <begin position="1"/>
        <end position="39"/>
    </location>
</feature>
<accession>A0A830HAZ8</accession>
<feature type="compositionally biased region" description="Low complexity" evidence="2">
    <location>
        <begin position="230"/>
        <end position="253"/>
    </location>
</feature>
<proteinExistence type="predicted"/>